<gene>
    <name evidence="2" type="ORF">FX983_02602</name>
</gene>
<name>A0A6L5C111_9PSED</name>
<feature type="region of interest" description="Disordered" evidence="1">
    <location>
        <begin position="1"/>
        <end position="57"/>
    </location>
</feature>
<proteinExistence type="predicted"/>
<evidence type="ECO:0000256" key="1">
    <source>
        <dbReference type="SAM" id="MobiDB-lite"/>
    </source>
</evidence>
<evidence type="ECO:0000313" key="3">
    <source>
        <dbReference type="Proteomes" id="UP000475265"/>
    </source>
</evidence>
<evidence type="ECO:0000313" key="2">
    <source>
        <dbReference type="EMBL" id="KAF2394621.1"/>
    </source>
</evidence>
<reference evidence="2 3" key="1">
    <citation type="submission" date="2019-12" db="EMBL/GenBank/DDBJ databases">
        <title>Endophytic bacteria associated with Panax ginseng seedlings.</title>
        <authorList>
            <person name="Park J.M."/>
            <person name="Shin R."/>
            <person name="Jo S.H."/>
        </authorList>
    </citation>
    <scope>NUCLEOTIDE SEQUENCE [LARGE SCALE GENOMIC DNA]</scope>
    <source>
        <strain evidence="2 3">PgKB32</strain>
    </source>
</reference>
<dbReference type="AlphaFoldDB" id="A0A6L5C111"/>
<organism evidence="2 3">
    <name type="scientific">Pseudomonas frederiksbergensis</name>
    <dbReference type="NCBI Taxonomy" id="104087"/>
    <lineage>
        <taxon>Bacteria</taxon>
        <taxon>Pseudomonadati</taxon>
        <taxon>Pseudomonadota</taxon>
        <taxon>Gammaproteobacteria</taxon>
        <taxon>Pseudomonadales</taxon>
        <taxon>Pseudomonadaceae</taxon>
        <taxon>Pseudomonas</taxon>
    </lineage>
</organism>
<dbReference type="Proteomes" id="UP000475265">
    <property type="component" value="Unassembled WGS sequence"/>
</dbReference>
<protein>
    <submittedName>
        <fullName evidence="2">Uncharacterized protein</fullName>
    </submittedName>
</protein>
<dbReference type="EMBL" id="JAAAXX010000001">
    <property type="protein sequence ID" value="KAF2394621.1"/>
    <property type="molecule type" value="Genomic_DNA"/>
</dbReference>
<sequence>MTSPKFPSEEQGGYDPIPTRPEPLSPQHITERPKTKPGINELPEDDVKPANPDSPNT</sequence>
<accession>A0A6L5C111</accession>
<dbReference type="RefSeq" id="WP_177331434.1">
    <property type="nucleotide sequence ID" value="NZ_JAAAXX010000001.1"/>
</dbReference>
<comment type="caution">
    <text evidence="2">The sequence shown here is derived from an EMBL/GenBank/DDBJ whole genome shotgun (WGS) entry which is preliminary data.</text>
</comment>